<evidence type="ECO:0000313" key="3">
    <source>
        <dbReference type="Proteomes" id="UP000076066"/>
    </source>
</evidence>
<dbReference type="Pfam" id="PF20172">
    <property type="entry name" value="DUF6538"/>
    <property type="match status" value="1"/>
</dbReference>
<dbReference type="EMBL" id="CP014525">
    <property type="protein sequence ID" value="AMW34267.1"/>
    <property type="molecule type" value="Genomic_DNA"/>
</dbReference>
<proteinExistence type="predicted"/>
<accession>A0A143DC00</accession>
<dbReference type="GeneID" id="53316059"/>
<sequence length="74" mass="8593">MTSRYILQQGRTLYFRRRAPIDLAPQLGRFVKIALGTDSFDVARRLVGHINTAVDQSIRFLNIRNTTYKSFLFS</sequence>
<protein>
    <recommendedName>
        <fullName evidence="1">DUF6538 domain-containing protein</fullName>
    </recommendedName>
</protein>
<feature type="domain" description="DUF6538" evidence="1">
    <location>
        <begin position="5"/>
        <end position="59"/>
    </location>
</feature>
<dbReference type="AlphaFoldDB" id="A0A143DC00"/>
<name>A0A143DC00_9PROT</name>
<dbReference type="STRING" id="1549855.AY555_02690"/>
<dbReference type="Proteomes" id="UP000076066">
    <property type="component" value="Chromosome"/>
</dbReference>
<dbReference type="InterPro" id="IPR046668">
    <property type="entry name" value="DUF6538"/>
</dbReference>
<dbReference type="KEGG" id="hjo:AY555_02690"/>
<reference evidence="2 3" key="1">
    <citation type="submission" date="2016-02" db="EMBL/GenBank/DDBJ databases">
        <title>Complete Genome of H5569, the type strain of the newly described species Haematospirillium jordaniae.</title>
        <authorList>
            <person name="Nicholson A.C."/>
            <person name="Humrighouse B.W."/>
            <person name="Loparov V."/>
            <person name="McQuiston J.R."/>
        </authorList>
    </citation>
    <scope>NUCLEOTIDE SEQUENCE [LARGE SCALE GENOMIC DNA]</scope>
    <source>
        <strain evidence="2 3">H5569</strain>
    </source>
</reference>
<keyword evidence="3" id="KW-1185">Reference proteome</keyword>
<gene>
    <name evidence="2" type="ORF">AY555_02690</name>
</gene>
<evidence type="ECO:0000313" key="2">
    <source>
        <dbReference type="EMBL" id="AMW34267.1"/>
    </source>
</evidence>
<organism evidence="2 3">
    <name type="scientific">Haematospirillum jordaniae</name>
    <dbReference type="NCBI Taxonomy" id="1549855"/>
    <lineage>
        <taxon>Bacteria</taxon>
        <taxon>Pseudomonadati</taxon>
        <taxon>Pseudomonadota</taxon>
        <taxon>Alphaproteobacteria</taxon>
        <taxon>Rhodospirillales</taxon>
        <taxon>Novispirillaceae</taxon>
        <taxon>Haematospirillum</taxon>
    </lineage>
</organism>
<dbReference type="RefSeq" id="WP_066133100.1">
    <property type="nucleotide sequence ID" value="NZ_CP014525.1"/>
</dbReference>
<evidence type="ECO:0000259" key="1">
    <source>
        <dbReference type="Pfam" id="PF20172"/>
    </source>
</evidence>